<protein>
    <submittedName>
        <fullName evidence="1">Uncharacterized protein</fullName>
    </submittedName>
</protein>
<dbReference type="InParanoid" id="F6GTK6"/>
<dbReference type="PaxDb" id="29760-VIT_17s0000g03770.t01"/>
<sequence>MDFKQLWSTAKHTFLLCNVSHTIGVFGEEKHKSWPLVEKIDGAWSK</sequence>
<reference evidence="2" key="1">
    <citation type="journal article" date="2007" name="Nature">
        <title>The grapevine genome sequence suggests ancestral hexaploidization in major angiosperm phyla.</title>
        <authorList>
            <consortium name="The French-Italian Public Consortium for Grapevine Genome Characterization."/>
            <person name="Jaillon O."/>
            <person name="Aury J.-M."/>
            <person name="Noel B."/>
            <person name="Policriti A."/>
            <person name="Clepet C."/>
            <person name="Casagrande A."/>
            <person name="Choisne N."/>
            <person name="Aubourg S."/>
            <person name="Vitulo N."/>
            <person name="Jubin C."/>
            <person name="Vezzi A."/>
            <person name="Legeai F."/>
            <person name="Hugueney P."/>
            <person name="Dasilva C."/>
            <person name="Horner D."/>
            <person name="Mica E."/>
            <person name="Jublot D."/>
            <person name="Poulain J."/>
            <person name="Bruyere C."/>
            <person name="Billault A."/>
            <person name="Segurens B."/>
            <person name="Gouyvenoux M."/>
            <person name="Ugarte E."/>
            <person name="Cattonaro F."/>
            <person name="Anthouard V."/>
            <person name="Vico V."/>
            <person name="Del Fabbro C."/>
            <person name="Alaux M."/>
            <person name="Di Gaspero G."/>
            <person name="Dumas V."/>
            <person name="Felice N."/>
            <person name="Paillard S."/>
            <person name="Juman I."/>
            <person name="Moroldo M."/>
            <person name="Scalabrin S."/>
            <person name="Canaguier A."/>
            <person name="Le Clainche I."/>
            <person name="Malacrida G."/>
            <person name="Durand E."/>
            <person name="Pesole G."/>
            <person name="Laucou V."/>
            <person name="Chatelet P."/>
            <person name="Merdinoglu D."/>
            <person name="Delledonne M."/>
            <person name="Pezzotti M."/>
            <person name="Lecharny A."/>
            <person name="Scarpelli C."/>
            <person name="Artiguenave F."/>
            <person name="Pe M.E."/>
            <person name="Valle G."/>
            <person name="Morgante M."/>
            <person name="Caboche M."/>
            <person name="Adam-Blondon A.-F."/>
            <person name="Weissenbach J."/>
            <person name="Quetier F."/>
            <person name="Wincker P."/>
        </authorList>
    </citation>
    <scope>NUCLEOTIDE SEQUENCE [LARGE SCALE GENOMIC DNA]</scope>
    <source>
        <strain evidence="2">cv. Pinot noir / PN40024</strain>
    </source>
</reference>
<evidence type="ECO:0000313" key="1">
    <source>
        <dbReference type="EMBL" id="CCB43215.1"/>
    </source>
</evidence>
<dbReference type="EMBL" id="FN594950">
    <property type="protein sequence ID" value="CCB43215.1"/>
    <property type="molecule type" value="Genomic_DNA"/>
</dbReference>
<proteinExistence type="predicted"/>
<dbReference type="HOGENOM" id="CLU_3192405_0_0_1"/>
<gene>
    <name evidence="1" type="ordered locus">VIT_17s0000g03770</name>
</gene>
<accession>F6GTK6</accession>
<dbReference type="Proteomes" id="UP000009183">
    <property type="component" value="Chromosome 17"/>
</dbReference>
<name>F6GTK6_VITVI</name>
<keyword evidence="2" id="KW-1185">Reference proteome</keyword>
<dbReference type="AlphaFoldDB" id="F6GTK6"/>
<organism evidence="1 2">
    <name type="scientific">Vitis vinifera</name>
    <name type="common">Grape</name>
    <dbReference type="NCBI Taxonomy" id="29760"/>
    <lineage>
        <taxon>Eukaryota</taxon>
        <taxon>Viridiplantae</taxon>
        <taxon>Streptophyta</taxon>
        <taxon>Embryophyta</taxon>
        <taxon>Tracheophyta</taxon>
        <taxon>Spermatophyta</taxon>
        <taxon>Magnoliopsida</taxon>
        <taxon>eudicotyledons</taxon>
        <taxon>Gunneridae</taxon>
        <taxon>Pentapetalae</taxon>
        <taxon>rosids</taxon>
        <taxon>Vitales</taxon>
        <taxon>Vitaceae</taxon>
        <taxon>Viteae</taxon>
        <taxon>Vitis</taxon>
    </lineage>
</organism>
<evidence type="ECO:0000313" key="2">
    <source>
        <dbReference type="Proteomes" id="UP000009183"/>
    </source>
</evidence>